<feature type="chain" id="PRO_5003404658" description="Peptidase M13 C-terminal domain-containing protein" evidence="1">
    <location>
        <begin position="19"/>
        <end position="504"/>
    </location>
</feature>
<protein>
    <recommendedName>
        <fullName evidence="2">Peptidase M13 C-terminal domain-containing protein</fullName>
    </recommendedName>
</protein>
<accession>G0N593</accession>
<dbReference type="EMBL" id="GL379839">
    <property type="protein sequence ID" value="EGT52999.1"/>
    <property type="molecule type" value="Genomic_DNA"/>
</dbReference>
<feature type="signal peptide" evidence="1">
    <location>
        <begin position="1"/>
        <end position="18"/>
    </location>
</feature>
<dbReference type="GO" id="GO:0004222">
    <property type="term" value="F:metalloendopeptidase activity"/>
    <property type="evidence" value="ECO:0007669"/>
    <property type="project" value="InterPro"/>
</dbReference>
<dbReference type="eggNOG" id="KOG3624">
    <property type="taxonomic scope" value="Eukaryota"/>
</dbReference>
<dbReference type="GO" id="GO:0005886">
    <property type="term" value="C:plasma membrane"/>
    <property type="evidence" value="ECO:0007669"/>
    <property type="project" value="TreeGrafter"/>
</dbReference>
<dbReference type="PANTHER" id="PTHR11733">
    <property type="entry name" value="ZINC METALLOPROTEASE FAMILY M13 NEPRILYSIN-RELATED"/>
    <property type="match status" value="1"/>
</dbReference>
<dbReference type="GO" id="GO:0016485">
    <property type="term" value="P:protein processing"/>
    <property type="evidence" value="ECO:0007669"/>
    <property type="project" value="TreeGrafter"/>
</dbReference>
<evidence type="ECO:0000313" key="4">
    <source>
        <dbReference type="Proteomes" id="UP000008068"/>
    </source>
</evidence>
<dbReference type="SUPFAM" id="SSF55486">
    <property type="entry name" value="Metalloproteases ('zincins'), catalytic domain"/>
    <property type="match status" value="1"/>
</dbReference>
<dbReference type="FunCoup" id="G0N593">
    <property type="interactions" value="1788"/>
</dbReference>
<dbReference type="InterPro" id="IPR024079">
    <property type="entry name" value="MetalloPept_cat_dom_sf"/>
</dbReference>
<evidence type="ECO:0000259" key="2">
    <source>
        <dbReference type="Pfam" id="PF01431"/>
    </source>
</evidence>
<evidence type="ECO:0000313" key="3">
    <source>
        <dbReference type="EMBL" id="EGT52999.1"/>
    </source>
</evidence>
<dbReference type="InterPro" id="IPR018497">
    <property type="entry name" value="Peptidase_M13_C"/>
</dbReference>
<dbReference type="OrthoDB" id="5828898at2759"/>
<dbReference type="PANTHER" id="PTHR11733:SF208">
    <property type="entry name" value="PEPTIDASE M13 C-TERMINAL DOMAIN-CONTAINING PROTEIN"/>
    <property type="match status" value="1"/>
</dbReference>
<dbReference type="Pfam" id="PF01431">
    <property type="entry name" value="Peptidase_M13"/>
    <property type="match status" value="1"/>
</dbReference>
<gene>
    <name evidence="3" type="ORF">CAEBREN_14568</name>
</gene>
<dbReference type="PROSITE" id="PS51885">
    <property type="entry name" value="NEPRILYSIN"/>
    <property type="match status" value="1"/>
</dbReference>
<dbReference type="OMA" id="YQQLFFY"/>
<dbReference type="STRING" id="135651.G0N593"/>
<keyword evidence="1" id="KW-0732">Signal</keyword>
<dbReference type="Gene3D" id="3.40.390.10">
    <property type="entry name" value="Collagenase (Catalytic Domain)"/>
    <property type="match status" value="1"/>
</dbReference>
<reference evidence="4" key="1">
    <citation type="submission" date="2011-07" db="EMBL/GenBank/DDBJ databases">
        <authorList>
            <consortium name="Caenorhabditis brenneri Sequencing and Analysis Consortium"/>
            <person name="Wilson R.K."/>
        </authorList>
    </citation>
    <scope>NUCLEOTIDE SEQUENCE [LARGE SCALE GENOMIC DNA]</scope>
    <source>
        <strain evidence="4">PB2801</strain>
    </source>
</reference>
<dbReference type="InterPro" id="IPR000718">
    <property type="entry name" value="Peptidase_M13"/>
</dbReference>
<evidence type="ECO:0000256" key="1">
    <source>
        <dbReference type="SAM" id="SignalP"/>
    </source>
</evidence>
<dbReference type="AlphaFoldDB" id="G0N593"/>
<keyword evidence="4" id="KW-1185">Reference proteome</keyword>
<name>G0N593_CAEBE</name>
<dbReference type="InParanoid" id="G0N593"/>
<proteinExistence type="predicted"/>
<sequence>MNLKTFILLSTIFVSANAFDFIKYSLGRISQTDPCDDFYRHACPLGEYGHLVSEAYDSLFKEVIYKQKDSSWENLEILKVLEEVHVSVFDEDMNEIIVNSFEEMCQRNAPEKANFLLRVQQVLTKSLDTTCSQYTCLLPLAKDENCTQVSEILRRRLSHRGFEPPSMFIESLKWEIEKYLKNIRAVNIILDMNLQKGVKKLNSFTEEMIAVLSDWVKKTPWANNHGVEGTIEQIANEIHLEDNFPVQLAKNIEPLFKMEKMFLKCSREFSKQEDLLCLAYVAEFNELQSTPHAIFSEFSAMYRHPSTRVSSHLYAIATNAEAEAGTLGMAGLIAGHEIAHGVIEDPKRLQLFPVFSNEAIECVQNQYNKTCREFVEEICETDEYQIDENGADMLGLQLAYQLFENTYGDKKGFEYIKIHNRSITYQQLFFYGAAFANCDGRKSVGLGTHSASNVRTNVIANHPAFKEAFQCASDSRMMSTVEKQCLVYGEKAPQTRKKFHQKNI</sequence>
<organism evidence="4">
    <name type="scientific">Caenorhabditis brenneri</name>
    <name type="common">Nematode worm</name>
    <dbReference type="NCBI Taxonomy" id="135651"/>
    <lineage>
        <taxon>Eukaryota</taxon>
        <taxon>Metazoa</taxon>
        <taxon>Ecdysozoa</taxon>
        <taxon>Nematoda</taxon>
        <taxon>Chromadorea</taxon>
        <taxon>Rhabditida</taxon>
        <taxon>Rhabditina</taxon>
        <taxon>Rhabditomorpha</taxon>
        <taxon>Rhabditoidea</taxon>
        <taxon>Rhabditidae</taxon>
        <taxon>Peloderinae</taxon>
        <taxon>Caenorhabditis</taxon>
    </lineage>
</organism>
<feature type="domain" description="Peptidase M13 C-terminal" evidence="2">
    <location>
        <begin position="324"/>
        <end position="485"/>
    </location>
</feature>
<dbReference type="Proteomes" id="UP000008068">
    <property type="component" value="Unassembled WGS sequence"/>
</dbReference>
<dbReference type="HOGENOM" id="CLU_042842_0_0_1"/>